<dbReference type="AlphaFoldDB" id="A0A9X1LS88"/>
<proteinExistence type="predicted"/>
<accession>A0A9X1LS88</accession>
<dbReference type="Proteomes" id="UP001139354">
    <property type="component" value="Unassembled WGS sequence"/>
</dbReference>
<dbReference type="Gene3D" id="3.40.50.1110">
    <property type="entry name" value="SGNH hydrolase"/>
    <property type="match status" value="1"/>
</dbReference>
<evidence type="ECO:0000313" key="1">
    <source>
        <dbReference type="EMBL" id="MCC2030605.1"/>
    </source>
</evidence>
<gene>
    <name evidence="1" type="ORF">KEC57_00230</name>
</gene>
<sequence>MTEYQVIAQLRGKQGIQGPIGLPGVNAVPGDAAVGGWLGTSGSAAQTGARAQAVATAVRDGFADGIAGLPGLRKVRSKIAEAKPNSRPTIRVYSIGSSVGLAGGVTNPATEAPLPLFIAAMKAALDPMGTCDWTSANLCIDGSVANQWLAPLKAHVGTNGAPDVLLHIPGMNDFQGAAWHKGQSYDVAPPVYGFLAESRRLFDYCNSLRALVVTATTPHPHPGRIPNSGGLAVADRVSGIIYPATNVYQWPGYPATETPTITLPTGQTVQTLARFNQGNDGIRAVAAEKGAICVDAGMLFLIAAATAPTGYDALYSGAEYVHPNTAAIDASYGAGYRSLARAFRNARLQSGEPGVLRGQLVLASGASGVISIPEGTRGELTVYGTAGGGYQSVRRCLVVSDVDSVGVADMANAKANAAQNQLITGFTTTGASLDVSVTTFASGSTSVLDWEYRY</sequence>
<organism evidence="1 2">
    <name type="scientific">Microbacterium allomyrinae</name>
    <dbReference type="NCBI Taxonomy" id="2830666"/>
    <lineage>
        <taxon>Bacteria</taxon>
        <taxon>Bacillati</taxon>
        <taxon>Actinomycetota</taxon>
        <taxon>Actinomycetes</taxon>
        <taxon>Micrococcales</taxon>
        <taxon>Microbacteriaceae</taxon>
        <taxon>Microbacterium</taxon>
    </lineage>
</organism>
<evidence type="ECO:0000313" key="2">
    <source>
        <dbReference type="Proteomes" id="UP001139354"/>
    </source>
</evidence>
<comment type="caution">
    <text evidence="1">The sequence shown here is derived from an EMBL/GenBank/DDBJ whole genome shotgun (WGS) entry which is preliminary data.</text>
</comment>
<dbReference type="InterPro" id="IPR036514">
    <property type="entry name" value="SGNH_hydro_sf"/>
</dbReference>
<dbReference type="RefSeq" id="WP_229382515.1">
    <property type="nucleotide sequence ID" value="NZ_JAGTTN010000001.1"/>
</dbReference>
<name>A0A9X1LS88_9MICO</name>
<reference evidence="1" key="1">
    <citation type="submission" date="2021-04" db="EMBL/GenBank/DDBJ databases">
        <title>Microbacterium tenobrionis sp. nov. and Microbacterium allomyrinae sp. nov., isolated from larvae of Tenobrio molitor and Allomyrina dichotoma, respectively.</title>
        <authorList>
            <person name="Lee S.D."/>
        </authorList>
    </citation>
    <scope>NUCLEOTIDE SEQUENCE</scope>
    <source>
        <strain evidence="1">BWT-G7</strain>
    </source>
</reference>
<protein>
    <submittedName>
        <fullName evidence="1">Uncharacterized protein</fullName>
    </submittedName>
</protein>
<dbReference type="SUPFAM" id="SSF52266">
    <property type="entry name" value="SGNH hydrolase"/>
    <property type="match status" value="1"/>
</dbReference>
<dbReference type="EMBL" id="JAGTTN010000001">
    <property type="protein sequence ID" value="MCC2030605.1"/>
    <property type="molecule type" value="Genomic_DNA"/>
</dbReference>
<keyword evidence="2" id="KW-1185">Reference proteome</keyword>